<dbReference type="PANTHER" id="PTHR43877">
    <property type="entry name" value="AMINOALKYLPHOSPHONATE N-ACETYLTRANSFERASE-RELATED-RELATED"/>
    <property type="match status" value="1"/>
</dbReference>
<dbReference type="SUPFAM" id="SSF55729">
    <property type="entry name" value="Acyl-CoA N-acyltransferases (Nat)"/>
    <property type="match status" value="1"/>
</dbReference>
<dbReference type="EMBL" id="JAUSQW010000001">
    <property type="protein sequence ID" value="MDP9800238.1"/>
    <property type="molecule type" value="Genomic_DNA"/>
</dbReference>
<accession>A0ABT9N9P1</accession>
<evidence type="ECO:0000256" key="2">
    <source>
        <dbReference type="ARBA" id="ARBA00023315"/>
    </source>
</evidence>
<keyword evidence="1" id="KW-0808">Transferase</keyword>
<keyword evidence="5" id="KW-1185">Reference proteome</keyword>
<gene>
    <name evidence="4" type="ORF">J2S49_000314</name>
</gene>
<name>A0ABT9N9P1_9ACTO</name>
<evidence type="ECO:0000256" key="1">
    <source>
        <dbReference type="ARBA" id="ARBA00022679"/>
    </source>
</evidence>
<dbReference type="RefSeq" id="WP_278057635.1">
    <property type="nucleotide sequence ID" value="NZ_CP121247.1"/>
</dbReference>
<comment type="caution">
    <text evidence="4">The sequence shown here is derived from an EMBL/GenBank/DDBJ whole genome shotgun (WGS) entry which is preliminary data.</text>
</comment>
<sequence>MEIIEVSTPEELKRAWDIRLDVFVGEQQVPIEEEIDDADLAPSTLHVLATAEGTDVGTARLLEDAPGHYHIGRVAVRKDARGTGVGRALMEYLARAAAQRACGRAEIVLSAQEQAMGFYSSLGYEVVDGRTYLDAGIAHQDMRLVVGE</sequence>
<dbReference type="Pfam" id="PF13673">
    <property type="entry name" value="Acetyltransf_10"/>
    <property type="match status" value="1"/>
</dbReference>
<dbReference type="InterPro" id="IPR000182">
    <property type="entry name" value="GNAT_dom"/>
</dbReference>
<proteinExistence type="predicted"/>
<keyword evidence="2" id="KW-0012">Acyltransferase</keyword>
<feature type="domain" description="N-acetyltransferase" evidence="3">
    <location>
        <begin position="2"/>
        <end position="147"/>
    </location>
</feature>
<organism evidence="4 5">
    <name type="scientific">Arcanobacterium wilhelmae</name>
    <dbReference type="NCBI Taxonomy" id="1803177"/>
    <lineage>
        <taxon>Bacteria</taxon>
        <taxon>Bacillati</taxon>
        <taxon>Actinomycetota</taxon>
        <taxon>Actinomycetes</taxon>
        <taxon>Actinomycetales</taxon>
        <taxon>Actinomycetaceae</taxon>
        <taxon>Arcanobacterium</taxon>
    </lineage>
</organism>
<protein>
    <submittedName>
        <fullName evidence="4">GNAT family N-acyltransferase</fullName>
    </submittedName>
</protein>
<dbReference type="CDD" id="cd04301">
    <property type="entry name" value="NAT_SF"/>
    <property type="match status" value="1"/>
</dbReference>
<dbReference type="Proteomes" id="UP001235966">
    <property type="component" value="Unassembled WGS sequence"/>
</dbReference>
<evidence type="ECO:0000259" key="3">
    <source>
        <dbReference type="PROSITE" id="PS51186"/>
    </source>
</evidence>
<reference evidence="4 5" key="1">
    <citation type="submission" date="2023-07" db="EMBL/GenBank/DDBJ databases">
        <title>Sequencing the genomes of 1000 actinobacteria strains.</title>
        <authorList>
            <person name="Klenk H.-P."/>
        </authorList>
    </citation>
    <scope>NUCLEOTIDE SEQUENCE [LARGE SCALE GENOMIC DNA]</scope>
    <source>
        <strain evidence="4 5">DSM 102162</strain>
    </source>
</reference>
<dbReference type="InterPro" id="IPR050832">
    <property type="entry name" value="Bact_Acetyltransf"/>
</dbReference>
<dbReference type="Gene3D" id="3.40.630.30">
    <property type="match status" value="1"/>
</dbReference>
<dbReference type="InterPro" id="IPR016181">
    <property type="entry name" value="Acyl_CoA_acyltransferase"/>
</dbReference>
<evidence type="ECO:0000313" key="5">
    <source>
        <dbReference type="Proteomes" id="UP001235966"/>
    </source>
</evidence>
<dbReference type="PROSITE" id="PS51186">
    <property type="entry name" value="GNAT"/>
    <property type="match status" value="1"/>
</dbReference>
<evidence type="ECO:0000313" key="4">
    <source>
        <dbReference type="EMBL" id="MDP9800238.1"/>
    </source>
</evidence>